<protein>
    <recommendedName>
        <fullName evidence="8">KRR1 small subunit processome component</fullName>
    </recommendedName>
    <alternativeName>
        <fullName evidence="8">KRR-R motif-containing protein 1</fullName>
    </alternativeName>
</protein>
<dbReference type="CDD" id="cd22394">
    <property type="entry name" value="KH-I_KRR1_rpt2"/>
    <property type="match status" value="1"/>
</dbReference>
<dbReference type="PaxDb" id="3708-A0A078G972"/>
<name>A0A078G972_BRANA</name>
<evidence type="ECO:0000313" key="12">
    <source>
        <dbReference type="EMBL" id="CDY21537.1"/>
    </source>
</evidence>
<comment type="similarity">
    <text evidence="2 8">Belongs to the KRR1 family.</text>
</comment>
<dbReference type="CDD" id="cd22393">
    <property type="entry name" value="KH-I_KRR1_rpt1"/>
    <property type="match status" value="1"/>
</dbReference>
<comment type="subunit">
    <text evidence="8">Component of the ribosomal small subunit (SSU) processome.</text>
</comment>
<dbReference type="EMBL" id="LK032122">
    <property type="protein sequence ID" value="CDY21537.1"/>
    <property type="molecule type" value="Genomic_DNA"/>
</dbReference>
<dbReference type="OMA" id="DMKHEDW"/>
<dbReference type="GO" id="GO:0006364">
    <property type="term" value="P:rRNA processing"/>
    <property type="evidence" value="ECO:0007669"/>
    <property type="project" value="UniProtKB-KW"/>
</dbReference>
<reference evidence="12 13" key="1">
    <citation type="journal article" date="2014" name="Science">
        <title>Plant genetics. Early allopolyploid evolution in the post-Neolithic Brassica napus oilseed genome.</title>
        <authorList>
            <person name="Chalhoub B."/>
            <person name="Denoeud F."/>
            <person name="Liu S."/>
            <person name="Parkin I.A."/>
            <person name="Tang H."/>
            <person name="Wang X."/>
            <person name="Chiquet J."/>
            <person name="Belcram H."/>
            <person name="Tong C."/>
            <person name="Samans B."/>
            <person name="Correa M."/>
            <person name="Da Silva C."/>
            <person name="Just J."/>
            <person name="Falentin C."/>
            <person name="Koh C.S."/>
            <person name="Le Clainche I."/>
            <person name="Bernard M."/>
            <person name="Bento P."/>
            <person name="Noel B."/>
            <person name="Labadie K."/>
            <person name="Alberti A."/>
            <person name="Charles M."/>
            <person name="Arnaud D."/>
            <person name="Guo H."/>
            <person name="Daviaud C."/>
            <person name="Alamery S."/>
            <person name="Jabbari K."/>
            <person name="Zhao M."/>
            <person name="Edger P.P."/>
            <person name="Chelaifa H."/>
            <person name="Tack D."/>
            <person name="Lassalle G."/>
            <person name="Mestiri I."/>
            <person name="Schnel N."/>
            <person name="Le Paslier M.C."/>
            <person name="Fan G."/>
            <person name="Renault V."/>
            <person name="Bayer P.E."/>
            <person name="Golicz A.A."/>
            <person name="Manoli S."/>
            <person name="Lee T.H."/>
            <person name="Thi V.H."/>
            <person name="Chalabi S."/>
            <person name="Hu Q."/>
            <person name="Fan C."/>
            <person name="Tollenaere R."/>
            <person name="Lu Y."/>
            <person name="Battail C."/>
            <person name="Shen J."/>
            <person name="Sidebottom C.H."/>
            <person name="Wang X."/>
            <person name="Canaguier A."/>
            <person name="Chauveau A."/>
            <person name="Berard A."/>
            <person name="Deniot G."/>
            <person name="Guan M."/>
            <person name="Liu Z."/>
            <person name="Sun F."/>
            <person name="Lim Y.P."/>
            <person name="Lyons E."/>
            <person name="Town C.D."/>
            <person name="Bancroft I."/>
            <person name="Wang X."/>
            <person name="Meng J."/>
            <person name="Ma J."/>
            <person name="Pires J.C."/>
            <person name="King G.J."/>
            <person name="Brunel D."/>
            <person name="Delourme R."/>
            <person name="Renard M."/>
            <person name="Aury J.M."/>
            <person name="Adams K.L."/>
            <person name="Batley J."/>
            <person name="Snowdon R.J."/>
            <person name="Tost J."/>
            <person name="Edwards D."/>
            <person name="Zhou Y."/>
            <person name="Hua W."/>
            <person name="Sharpe A.G."/>
            <person name="Paterson A.H."/>
            <person name="Guan C."/>
            <person name="Wincker P."/>
        </authorList>
    </citation>
    <scope>NUCLEOTIDE SEQUENCE [LARGE SCALE GENOMIC DNA]</scope>
    <source>
        <strain evidence="13">cv. Darmor-bzh</strain>
    </source>
</reference>
<dbReference type="Proteomes" id="UP000028999">
    <property type="component" value="Unassembled WGS sequence"/>
</dbReference>
<evidence type="ECO:0000256" key="7">
    <source>
        <dbReference type="ARBA" id="ARBA00023274"/>
    </source>
</evidence>
<dbReference type="Pfam" id="PF17903">
    <property type="entry name" value="KH_KRR1_1st"/>
    <property type="match status" value="1"/>
</dbReference>
<comment type="subcellular location">
    <subcellularLocation>
        <location evidence="1 8">Nucleus</location>
        <location evidence="1 8">Nucleolus</location>
    </subcellularLocation>
</comment>
<dbReference type="InterPro" id="IPR036612">
    <property type="entry name" value="KH_dom_type_1_sf"/>
</dbReference>
<dbReference type="FunFam" id="3.30.1370.10:FF:000014">
    <property type="entry name" value="KRR1 small subunit processome component"/>
    <property type="match status" value="1"/>
</dbReference>
<keyword evidence="13" id="KW-1185">Reference proteome</keyword>
<dbReference type="InterPro" id="IPR024166">
    <property type="entry name" value="rRNA_assembly_KRR1"/>
</dbReference>
<feature type="region of interest" description="Disordered" evidence="9">
    <location>
        <begin position="1"/>
        <end position="36"/>
    </location>
</feature>
<evidence type="ECO:0000256" key="3">
    <source>
        <dbReference type="ARBA" id="ARBA00022517"/>
    </source>
</evidence>
<dbReference type="InterPro" id="IPR048549">
    <property type="entry name" value="KRR1-like_KH2_euk"/>
</dbReference>
<dbReference type="InterPro" id="IPR041174">
    <property type="entry name" value="KRR1-like_KH1"/>
</dbReference>
<feature type="domain" description="KRR1 small subunit processome component second KH" evidence="11">
    <location>
        <begin position="139"/>
        <end position="230"/>
    </location>
</feature>
<organism evidence="12 13">
    <name type="scientific">Brassica napus</name>
    <name type="common">Rape</name>
    <dbReference type="NCBI Taxonomy" id="3708"/>
    <lineage>
        <taxon>Eukaryota</taxon>
        <taxon>Viridiplantae</taxon>
        <taxon>Streptophyta</taxon>
        <taxon>Embryophyta</taxon>
        <taxon>Tracheophyta</taxon>
        <taxon>Spermatophyta</taxon>
        <taxon>Magnoliopsida</taxon>
        <taxon>eudicotyledons</taxon>
        <taxon>Gunneridae</taxon>
        <taxon>Pentapetalae</taxon>
        <taxon>rosids</taxon>
        <taxon>malvids</taxon>
        <taxon>Brassicales</taxon>
        <taxon>Brassicaceae</taxon>
        <taxon>Brassiceae</taxon>
        <taxon>Brassica</taxon>
    </lineage>
</organism>
<dbReference type="InterPro" id="IPR048550">
    <property type="entry name" value="KRR1-like_KH1_euk"/>
</dbReference>
<evidence type="ECO:0000256" key="2">
    <source>
        <dbReference type="ARBA" id="ARBA00009344"/>
    </source>
</evidence>
<evidence type="ECO:0000256" key="1">
    <source>
        <dbReference type="ARBA" id="ARBA00004604"/>
    </source>
</evidence>
<dbReference type="PANTHER" id="PTHR12581">
    <property type="entry name" value="HIV-1 REV BINDING PROTEIN 2, 3"/>
    <property type="match status" value="1"/>
</dbReference>
<evidence type="ECO:0000259" key="11">
    <source>
        <dbReference type="Pfam" id="PF21800"/>
    </source>
</evidence>
<dbReference type="GO" id="GO:0005730">
    <property type="term" value="C:nucleolus"/>
    <property type="evidence" value="ECO:0000318"/>
    <property type="project" value="GO_Central"/>
</dbReference>
<evidence type="ECO:0000256" key="6">
    <source>
        <dbReference type="ARBA" id="ARBA00023242"/>
    </source>
</evidence>
<sequence length="385" mass="44509">MADVEELQHENQSPEKKPRYKGKHDKPKPWDDDPNIDRWKVEKFDPAWNPTGMLEVSSFSTLFPQYREKYLQDSWPTIESALKQYGVACKLNLVEGSMTVSTTRKTRDPYIIVKARDLIKLLSRSVPAPQAIKILEDEVQCDIIKIGSLVRNKERFVKRRQRLVGPNSSTLKAMEILTDCYILVQGSTVAAMGSFKGLKQVRRVVEQGMRNELHPVYQIKDLMMRRELAKDPALATESWDRFLPKFRKSNQGKNLLVSAFDDCGRGHHLLVDKQLESGEYFLNENKKSEKKWQEKQEKQTEKTIEKKRMRDASFVPPEEPVQSSNNSNKYEEGKKDLTELTQSLKSKTKELKKQKKTQEKVNAEEYIAVTSGDKSSKKKSKVVRD</sequence>
<keyword evidence="7 8" id="KW-0687">Ribonucleoprotein</keyword>
<dbReference type="STRING" id="3708.A0A078G972"/>
<feature type="region of interest" description="Disordered" evidence="9">
    <location>
        <begin position="287"/>
        <end position="336"/>
    </location>
</feature>
<keyword evidence="5 8" id="KW-0694">RNA-binding</keyword>
<dbReference type="Pfam" id="PF21800">
    <property type="entry name" value="KH_KRR1_2nd"/>
    <property type="match status" value="1"/>
</dbReference>
<dbReference type="Gene3D" id="3.30.1370.10">
    <property type="entry name" value="K Homology domain, type 1"/>
    <property type="match status" value="2"/>
</dbReference>
<feature type="domain" description="KRR1 small subunit processome component first KH" evidence="10">
    <location>
        <begin position="57"/>
        <end position="137"/>
    </location>
</feature>
<dbReference type="AlphaFoldDB" id="A0A078G972"/>
<dbReference type="PIRSF" id="PIRSF006515">
    <property type="entry name" value="KRR1"/>
    <property type="match status" value="1"/>
</dbReference>
<feature type="compositionally biased region" description="Basic and acidic residues" evidence="9">
    <location>
        <begin position="287"/>
        <end position="311"/>
    </location>
</feature>
<keyword evidence="4 8" id="KW-0698">rRNA processing</keyword>
<feature type="compositionally biased region" description="Basic and acidic residues" evidence="9">
    <location>
        <begin position="27"/>
        <end position="36"/>
    </location>
</feature>
<comment type="function">
    <text evidence="8">Required for 40S ribosome biogenesis. Involved in nucleolar processing of pre-18S ribosomal RNA and ribosome assembly.</text>
</comment>
<dbReference type="Gramene" id="CDY21537">
    <property type="protein sequence ID" value="CDY21537"/>
    <property type="gene ID" value="GSBRNA2T00015985001"/>
</dbReference>
<dbReference type="GO" id="GO:0032040">
    <property type="term" value="C:small-subunit processome"/>
    <property type="evidence" value="ECO:0000318"/>
    <property type="project" value="GO_Central"/>
</dbReference>
<accession>A0A078G972</accession>
<evidence type="ECO:0000256" key="8">
    <source>
        <dbReference type="PIRNR" id="PIRNR006515"/>
    </source>
</evidence>
<evidence type="ECO:0000256" key="4">
    <source>
        <dbReference type="ARBA" id="ARBA00022552"/>
    </source>
</evidence>
<proteinExistence type="inferred from homology"/>
<evidence type="ECO:0000259" key="10">
    <source>
        <dbReference type="Pfam" id="PF17903"/>
    </source>
</evidence>
<gene>
    <name evidence="12" type="primary">BnaC09g47550D</name>
    <name evidence="12" type="ORF">GSBRNA2T00015985001</name>
</gene>
<feature type="compositionally biased region" description="Basic and acidic residues" evidence="9">
    <location>
        <begin position="1"/>
        <end position="17"/>
    </location>
</feature>
<evidence type="ECO:0000256" key="9">
    <source>
        <dbReference type="SAM" id="MobiDB-lite"/>
    </source>
</evidence>
<keyword evidence="6 8" id="KW-0539">Nucleus</keyword>
<evidence type="ECO:0000313" key="13">
    <source>
        <dbReference type="Proteomes" id="UP000028999"/>
    </source>
</evidence>
<evidence type="ECO:0000256" key="5">
    <source>
        <dbReference type="ARBA" id="ARBA00022884"/>
    </source>
</evidence>
<keyword evidence="3 8" id="KW-0690">Ribosome biogenesis</keyword>
<dbReference type="PANTHER" id="PTHR12581:SF0">
    <property type="entry name" value="KRR1 SMALL SUBUNIT PROCESSOME COMPONENT HOMOLOG"/>
    <property type="match status" value="1"/>
</dbReference>
<dbReference type="GO" id="GO:0003723">
    <property type="term" value="F:RNA binding"/>
    <property type="evidence" value="ECO:0007669"/>
    <property type="project" value="UniProtKB-KW"/>
</dbReference>
<dbReference type="InterPro" id="IPR048548">
    <property type="entry name" value="KRR1-like_KH2"/>
</dbReference>
<dbReference type="FunFam" id="3.30.1370.10:FF:000011">
    <property type="entry name" value="KRR1 small subunit processome component"/>
    <property type="match status" value="1"/>
</dbReference>
<dbReference type="SUPFAM" id="SSF54791">
    <property type="entry name" value="Eukaryotic type KH-domain (KH-domain type I)"/>
    <property type="match status" value="1"/>
</dbReference>